<feature type="domain" description="LysR substrate-binding" evidence="6">
    <location>
        <begin position="3"/>
        <end position="104"/>
    </location>
</feature>
<dbReference type="InterPro" id="IPR005119">
    <property type="entry name" value="LysR_subst-bd"/>
</dbReference>
<dbReference type="AlphaFoldDB" id="A0A1G6T1P0"/>
<dbReference type="STRING" id="675864.SAMN04489747_0502"/>
<evidence type="ECO:0000256" key="5">
    <source>
        <dbReference type="SAM" id="MobiDB-lite"/>
    </source>
</evidence>
<evidence type="ECO:0000256" key="4">
    <source>
        <dbReference type="ARBA" id="ARBA00023163"/>
    </source>
</evidence>
<keyword evidence="3" id="KW-0238">DNA-binding</keyword>
<evidence type="ECO:0000313" key="7">
    <source>
        <dbReference type="EMBL" id="SDD23052.1"/>
    </source>
</evidence>
<dbReference type="Proteomes" id="UP000198546">
    <property type="component" value="Chromosome i"/>
</dbReference>
<keyword evidence="8" id="KW-1185">Reference proteome</keyword>
<keyword evidence="2" id="KW-0805">Transcription regulation</keyword>
<feature type="compositionally biased region" description="Polar residues" evidence="5">
    <location>
        <begin position="175"/>
        <end position="187"/>
    </location>
</feature>
<dbReference type="GO" id="GO:0003677">
    <property type="term" value="F:DNA binding"/>
    <property type="evidence" value="ECO:0007669"/>
    <property type="project" value="UniProtKB-KW"/>
</dbReference>
<dbReference type="SUPFAM" id="SSF53850">
    <property type="entry name" value="Periplasmic binding protein-like II"/>
    <property type="match status" value="1"/>
</dbReference>
<evidence type="ECO:0000256" key="2">
    <source>
        <dbReference type="ARBA" id="ARBA00023015"/>
    </source>
</evidence>
<dbReference type="CDD" id="cd08414">
    <property type="entry name" value="PBP2_LTTR_aromatics_like"/>
    <property type="match status" value="1"/>
</dbReference>
<protein>
    <submittedName>
        <fullName evidence="7">LysR substrate binding domain-containing protein</fullName>
    </submittedName>
</protein>
<evidence type="ECO:0000313" key="8">
    <source>
        <dbReference type="Proteomes" id="UP000198546"/>
    </source>
</evidence>
<dbReference type="PANTHER" id="PTHR30346:SF0">
    <property type="entry name" value="HCA OPERON TRANSCRIPTIONAL ACTIVATOR HCAR"/>
    <property type="match status" value="1"/>
</dbReference>
<dbReference type="GO" id="GO:0003700">
    <property type="term" value="F:DNA-binding transcription factor activity"/>
    <property type="evidence" value="ECO:0007669"/>
    <property type="project" value="TreeGrafter"/>
</dbReference>
<dbReference type="EMBL" id="LT629688">
    <property type="protein sequence ID" value="SDD23052.1"/>
    <property type="molecule type" value="Genomic_DNA"/>
</dbReference>
<accession>A0A1G6T1P0</accession>
<evidence type="ECO:0000259" key="6">
    <source>
        <dbReference type="Pfam" id="PF03466"/>
    </source>
</evidence>
<comment type="similarity">
    <text evidence="1">Belongs to the LysR transcriptional regulatory family.</text>
</comment>
<dbReference type="Pfam" id="PF03466">
    <property type="entry name" value="LysR_substrate"/>
    <property type="match status" value="1"/>
</dbReference>
<name>A0A1G6T1P0_9ACTN</name>
<feature type="compositionally biased region" description="Basic residues" evidence="5">
    <location>
        <begin position="210"/>
        <end position="225"/>
    </location>
</feature>
<organism evidence="7 8">
    <name type="scientific">Auraticoccus monumenti</name>
    <dbReference type="NCBI Taxonomy" id="675864"/>
    <lineage>
        <taxon>Bacteria</taxon>
        <taxon>Bacillati</taxon>
        <taxon>Actinomycetota</taxon>
        <taxon>Actinomycetes</taxon>
        <taxon>Propionibacteriales</taxon>
        <taxon>Propionibacteriaceae</taxon>
        <taxon>Auraticoccus</taxon>
    </lineage>
</organism>
<dbReference type="Gene3D" id="3.40.190.10">
    <property type="entry name" value="Periplasmic binding protein-like II"/>
    <property type="match status" value="2"/>
</dbReference>
<reference evidence="7 8" key="1">
    <citation type="submission" date="2016-10" db="EMBL/GenBank/DDBJ databases">
        <authorList>
            <person name="de Groot N.N."/>
        </authorList>
    </citation>
    <scope>NUCLEOTIDE SEQUENCE [LARGE SCALE GENOMIC DNA]</scope>
    <source>
        <strain evidence="7 8">MON 2.2</strain>
    </source>
</reference>
<evidence type="ECO:0000256" key="1">
    <source>
        <dbReference type="ARBA" id="ARBA00009437"/>
    </source>
</evidence>
<dbReference type="Gene3D" id="3.40.190.290">
    <property type="match status" value="1"/>
</dbReference>
<sequence>MGGRSRGLRIGFVPGVTLTKWRRIWGERYPRTPLEVVEVAEDEQGAVLRDGRVDLCFARLPVDREGLHVIPLYEEQPVVVVPKDHPVAAFEEVTLADLAGEDLLDTDVPVDPIDLVAGGVGLAVVPQSVARSRSRRDLVHRPVSDAEPTTIGLCWLQDDDRPETEDFIGVVRGRTANSSRTTQSGGTPPSRAATRKAAARQAAGQDPARKPARKRSTGRGPKRSR</sequence>
<gene>
    <name evidence="7" type="ORF">SAMN04489747_0502</name>
</gene>
<dbReference type="GO" id="GO:0032993">
    <property type="term" value="C:protein-DNA complex"/>
    <property type="evidence" value="ECO:0007669"/>
    <property type="project" value="TreeGrafter"/>
</dbReference>
<dbReference type="PANTHER" id="PTHR30346">
    <property type="entry name" value="TRANSCRIPTIONAL DUAL REGULATOR HCAR-RELATED"/>
    <property type="match status" value="1"/>
</dbReference>
<feature type="region of interest" description="Disordered" evidence="5">
    <location>
        <begin position="172"/>
        <end position="225"/>
    </location>
</feature>
<evidence type="ECO:0000256" key="3">
    <source>
        <dbReference type="ARBA" id="ARBA00023125"/>
    </source>
</evidence>
<proteinExistence type="inferred from homology"/>
<keyword evidence="4" id="KW-0804">Transcription</keyword>